<organism evidence="1 2">
    <name type="scientific">Subdoligranulum variabile DSM 15176</name>
    <dbReference type="NCBI Taxonomy" id="411471"/>
    <lineage>
        <taxon>Bacteria</taxon>
        <taxon>Bacillati</taxon>
        <taxon>Bacillota</taxon>
        <taxon>Clostridia</taxon>
        <taxon>Eubacteriales</taxon>
        <taxon>Oscillospiraceae</taxon>
        <taxon>Subdoligranulum</taxon>
    </lineage>
</organism>
<dbReference type="HOGENOM" id="CLU_3297513_0_0_9"/>
<gene>
    <name evidence="1" type="ORF">SUBVAR_05590</name>
</gene>
<dbReference type="Proteomes" id="UP000003438">
    <property type="component" value="Unassembled WGS sequence"/>
</dbReference>
<dbReference type="AlphaFoldDB" id="D1PMM7"/>
<dbReference type="EMBL" id="ACBY02000023">
    <property type="protein sequence ID" value="EFB75812.1"/>
    <property type="molecule type" value="Genomic_DNA"/>
</dbReference>
<keyword evidence="2" id="KW-1185">Reference proteome</keyword>
<proteinExistence type="predicted"/>
<evidence type="ECO:0000313" key="2">
    <source>
        <dbReference type="Proteomes" id="UP000003438"/>
    </source>
</evidence>
<accession>D1PMM7</accession>
<evidence type="ECO:0000313" key="1">
    <source>
        <dbReference type="EMBL" id="EFB75812.1"/>
    </source>
</evidence>
<reference evidence="1" key="1">
    <citation type="submission" date="2009-12" db="EMBL/GenBank/DDBJ databases">
        <authorList>
            <person name="Weinstock G."/>
            <person name="Sodergren E."/>
            <person name="Clifton S."/>
            <person name="Fulton L."/>
            <person name="Fulton B."/>
            <person name="Courtney L."/>
            <person name="Fronick C."/>
            <person name="Harrison M."/>
            <person name="Strong C."/>
            <person name="Farmer C."/>
            <person name="Delahaunty K."/>
            <person name="Markovic C."/>
            <person name="Hall O."/>
            <person name="Minx P."/>
            <person name="Tomlinson C."/>
            <person name="Mitreva M."/>
            <person name="Nelson J."/>
            <person name="Hou S."/>
            <person name="Wollam A."/>
            <person name="Pepin K.H."/>
            <person name="Johnson M."/>
            <person name="Bhonagiri V."/>
            <person name="Nash W.E."/>
            <person name="Warren W."/>
            <person name="Chinwalla A."/>
            <person name="Mardis E.R."/>
            <person name="Wilson R.K."/>
        </authorList>
    </citation>
    <scope>NUCLEOTIDE SEQUENCE [LARGE SCALE GENOMIC DNA]</scope>
    <source>
        <strain evidence="1">DSM 15176</strain>
    </source>
</reference>
<sequence length="40" mass="4394">MTNFARICYSNDSRLLTDGFVGITTGKAAEEKADRLGCMH</sequence>
<comment type="caution">
    <text evidence="1">The sequence shown here is derived from an EMBL/GenBank/DDBJ whole genome shotgun (WGS) entry which is preliminary data.</text>
</comment>
<name>D1PMM7_9FIRM</name>
<protein>
    <submittedName>
        <fullName evidence="1">Uncharacterized protein</fullName>
    </submittedName>
</protein>